<dbReference type="Proteomes" id="UP001391051">
    <property type="component" value="Unassembled WGS sequence"/>
</dbReference>
<evidence type="ECO:0000313" key="2">
    <source>
        <dbReference type="Proteomes" id="UP001391051"/>
    </source>
</evidence>
<organism evidence="1 2">
    <name type="scientific">Apiospora aurea</name>
    <dbReference type="NCBI Taxonomy" id="335848"/>
    <lineage>
        <taxon>Eukaryota</taxon>
        <taxon>Fungi</taxon>
        <taxon>Dikarya</taxon>
        <taxon>Ascomycota</taxon>
        <taxon>Pezizomycotina</taxon>
        <taxon>Sordariomycetes</taxon>
        <taxon>Xylariomycetidae</taxon>
        <taxon>Amphisphaeriales</taxon>
        <taxon>Apiosporaceae</taxon>
        <taxon>Apiospora</taxon>
    </lineage>
</organism>
<proteinExistence type="predicted"/>
<evidence type="ECO:0000313" key="1">
    <source>
        <dbReference type="EMBL" id="KAK7959827.1"/>
    </source>
</evidence>
<sequence>MATLAVDDTLLGILALLDELPEAAIIASLDGPTIAIMKETIVSSGDVAVAGSLALGNGGGDGASLGRAAASGINPFAIVGTFLDAPWAAVLGGGRAC</sequence>
<name>A0ABR1QNA6_9PEZI</name>
<keyword evidence="2" id="KW-1185">Reference proteome</keyword>
<comment type="caution">
    <text evidence="1">The sequence shown here is derived from an EMBL/GenBank/DDBJ whole genome shotgun (WGS) entry which is preliminary data.</text>
</comment>
<accession>A0ABR1QNA6</accession>
<dbReference type="GeneID" id="92073965"/>
<protein>
    <submittedName>
        <fullName evidence="1">Uncharacterized protein</fullName>
    </submittedName>
</protein>
<gene>
    <name evidence="1" type="ORF">PG986_004681</name>
</gene>
<dbReference type="RefSeq" id="XP_066703530.1">
    <property type="nucleotide sequence ID" value="XM_066840903.1"/>
</dbReference>
<dbReference type="EMBL" id="JAQQWE010000003">
    <property type="protein sequence ID" value="KAK7959827.1"/>
    <property type="molecule type" value="Genomic_DNA"/>
</dbReference>
<reference evidence="1 2" key="1">
    <citation type="submission" date="2023-01" db="EMBL/GenBank/DDBJ databases">
        <title>Analysis of 21 Apiospora genomes using comparative genomics revels a genus with tremendous synthesis potential of carbohydrate active enzymes and secondary metabolites.</title>
        <authorList>
            <person name="Sorensen T."/>
        </authorList>
    </citation>
    <scope>NUCLEOTIDE SEQUENCE [LARGE SCALE GENOMIC DNA]</scope>
    <source>
        <strain evidence="1 2">CBS 24483</strain>
    </source>
</reference>